<name>A0A183TLD0_SCHSO</name>
<organism evidence="2">
    <name type="scientific">Schistocephalus solidus</name>
    <name type="common">Tapeworm</name>
    <dbReference type="NCBI Taxonomy" id="70667"/>
    <lineage>
        <taxon>Eukaryota</taxon>
        <taxon>Metazoa</taxon>
        <taxon>Spiralia</taxon>
        <taxon>Lophotrochozoa</taxon>
        <taxon>Platyhelminthes</taxon>
        <taxon>Cestoda</taxon>
        <taxon>Eucestoda</taxon>
        <taxon>Diphyllobothriidea</taxon>
        <taxon>Diphyllobothriidae</taxon>
        <taxon>Schistocephalus</taxon>
    </lineage>
</organism>
<sequence length="487" mass="53349">LHIAVTFSQRLFIRYLVEVYRARNDVMDYSGHFPLHLLSPELAPEFEMSILIPKPHSTSRNSTTSTIHRLTGKVTTKHHHQDVAQHSATHLLLSSLPFANGSCQPTQNVIHRLRQGLPLQLSAPATATGDENLRPSTTAAIASHKSKAATLRARPRRLSHTSSLRSLTNGWSTMRHSQLQPPVPPQQQQPPQGSRTLTFPRTSSMETPTLDARRHTLLLAPSSSHSALYKKTTLPDMATSAMAVADSSNGKFAVPRKASVFRRRRTKKGSTVTAGSGAALDSLLPPVPKSTDRRAHSICLLSRHSSVSTSSDLAKSPSSDSSFSGFGSSVEPPDLLTGCLAAVANRPQLSLYPTLTYGSSKLGSSQRPHPGQQSRLAGLTKRGSPVLYVPPHPKLEGLRAPDDIATVETQCCQLQNVSQATTLKVLGRAHRQHQDWFDDNDAEISKLLVEKIRLHKACMNLWTDATNAAFFICHHLVQQRLREMQDA</sequence>
<feature type="region of interest" description="Disordered" evidence="1">
    <location>
        <begin position="261"/>
        <end position="289"/>
    </location>
</feature>
<feature type="compositionally biased region" description="Polar residues" evidence="1">
    <location>
        <begin position="168"/>
        <end position="179"/>
    </location>
</feature>
<proteinExistence type="predicted"/>
<protein>
    <submittedName>
        <fullName evidence="2">ANK_REP_REGION domain-containing protein</fullName>
    </submittedName>
</protein>
<feature type="region of interest" description="Disordered" evidence="1">
    <location>
        <begin position="143"/>
        <end position="201"/>
    </location>
</feature>
<evidence type="ECO:0000313" key="2">
    <source>
        <dbReference type="WBParaSite" id="SSLN_0001793301-mRNA-1"/>
    </source>
</evidence>
<dbReference type="AlphaFoldDB" id="A0A183TLD0"/>
<evidence type="ECO:0000256" key="1">
    <source>
        <dbReference type="SAM" id="MobiDB-lite"/>
    </source>
</evidence>
<reference evidence="2" key="1">
    <citation type="submission" date="2016-06" db="UniProtKB">
        <authorList>
            <consortium name="WormBaseParasite"/>
        </authorList>
    </citation>
    <scope>IDENTIFICATION</scope>
</reference>
<accession>A0A183TLD0</accession>
<dbReference type="WBParaSite" id="SSLN_0001793301-mRNA-1">
    <property type="protein sequence ID" value="SSLN_0001793301-mRNA-1"/>
    <property type="gene ID" value="SSLN_0001793301"/>
</dbReference>